<gene>
    <name evidence="4" type="primary">sync</name>
</gene>
<keyword evidence="3" id="KW-1185">Reference proteome</keyword>
<feature type="compositionally biased region" description="Polar residues" evidence="2">
    <location>
        <begin position="218"/>
        <end position="243"/>
    </location>
</feature>
<dbReference type="AlphaFoldDB" id="A0A1S3Q2S8"/>
<feature type="compositionally biased region" description="Polar residues" evidence="2">
    <location>
        <begin position="288"/>
        <end position="310"/>
    </location>
</feature>
<proteinExistence type="predicted"/>
<dbReference type="CTD" id="81493"/>
<sequence>MGMEDQESELPMDPEICFDPLFIDEEDKYGDDGDEEETDASSQPLLGVTSTNTLLTGSAHSQSSLSDTYRETHLDETQGQFKDMDTVLRSCVGETTDSFGSQLLTTAHTNTRLSGSGQNQPHLDGLGQNQPHLGGSGQNQPHLDGLGQNQAHLSGLGQNQPHLSGSGQIQSHLSGLGQNQPHLSGSGQNQPHLSGSGQNQPHLDGLGQNQPHLGGSGQNQPHLSGLGQNQPHLSGSGQIQSHLSGLGQIQPHLSGSGQNQPHLSGLGQNQPHLGGSGQNQPHLGGLGQIQSHLSGSGQIQPHLSGSGQIQQHLSGLGQIQPHLREMDDLLKSCEDMTGVSIASCLSTRYTDTHLSGPAQNQNQSDIQKMVAMMGSCGGNDSHTGGSILTYTDTHMEESRNQRQTHLKEVESILDQSGATGAAVEPQLPPLTSVGTQLSGTMAEYQTELMAMLAMLENCMEEAGITFDPLEWTYPSLPKGYGQPNPNMNKVTQDRHMERGLATQGAMESMGCVDLKPYLGSTFGQFEPPSYEAISTERHSDELGDCGDTHARGSMSTVCDEDTEGHVSGVSVGETEAHNMWDQQLETGLGRVEMRGSLQELEVLGTLLEGCIEEVEKLEKRRNELMGELQALREEKTGTEEGREGGQAAQLSQVLNIEADGRREARMREWQSLRAERSEEERRLSSVRLERQGLQEEMRRLKRRLFSVARECAHNQVILATQQRDVAQLNKEQMELDALIIKLTEEVSQLRSTHQSQLSTLQSQLQTHSQTPNPIEEMTQSKRNSCGDIQQYLQGGLKALEERYEPMLLALLKRRDGTSEALVKARQQAQELRARRGPLREEGQRLGLQRACLEERLKLMETHRREDVEQYKETVDRLEETSREQKMELQIQKRKTKKMEELRDRLTKEFNLYRGIVEDHNKNDLASVKEET</sequence>
<dbReference type="KEGG" id="sasa:106589093"/>
<reference evidence="4" key="1">
    <citation type="submission" date="2025-08" db="UniProtKB">
        <authorList>
            <consortium name="RefSeq"/>
        </authorList>
    </citation>
    <scope>IDENTIFICATION</scope>
</reference>
<dbReference type="RefSeq" id="XP_014034252.2">
    <property type="nucleotide sequence ID" value="XM_014178777.2"/>
</dbReference>
<feature type="compositionally biased region" description="Polar residues" evidence="2">
    <location>
        <begin position="147"/>
        <end position="211"/>
    </location>
</feature>
<evidence type="ECO:0000313" key="4">
    <source>
        <dbReference type="RefSeq" id="XP_014034252.2"/>
    </source>
</evidence>
<keyword evidence="1" id="KW-0175">Coiled coil</keyword>
<dbReference type="PANTHER" id="PTHR47147">
    <property type="entry name" value="SYNCOILIN"/>
    <property type="match status" value="1"/>
</dbReference>
<evidence type="ECO:0000256" key="1">
    <source>
        <dbReference type="SAM" id="Coils"/>
    </source>
</evidence>
<dbReference type="Proteomes" id="UP001652741">
    <property type="component" value="Chromosome ssa27"/>
</dbReference>
<dbReference type="GO" id="GO:0005882">
    <property type="term" value="C:intermediate filament"/>
    <property type="evidence" value="ECO:0007669"/>
    <property type="project" value="InterPro"/>
</dbReference>
<organism evidence="3 4">
    <name type="scientific">Salmo salar</name>
    <name type="common">Atlantic salmon</name>
    <dbReference type="NCBI Taxonomy" id="8030"/>
    <lineage>
        <taxon>Eukaryota</taxon>
        <taxon>Metazoa</taxon>
        <taxon>Chordata</taxon>
        <taxon>Craniata</taxon>
        <taxon>Vertebrata</taxon>
        <taxon>Euteleostomi</taxon>
        <taxon>Actinopterygii</taxon>
        <taxon>Neopterygii</taxon>
        <taxon>Teleostei</taxon>
        <taxon>Protacanthopterygii</taxon>
        <taxon>Salmoniformes</taxon>
        <taxon>Salmonidae</taxon>
        <taxon>Salmoninae</taxon>
        <taxon>Salmo</taxon>
    </lineage>
</organism>
<dbReference type="PANTHER" id="PTHR47147:SF1">
    <property type="entry name" value="SYNCOILIN"/>
    <property type="match status" value="1"/>
</dbReference>
<feature type="region of interest" description="Disordered" evidence="2">
    <location>
        <begin position="111"/>
        <end position="310"/>
    </location>
</feature>
<dbReference type="GeneID" id="106589093"/>
<feature type="region of interest" description="Disordered" evidence="2">
    <location>
        <begin position="24"/>
        <end position="46"/>
    </location>
</feature>
<feature type="coiled-coil region" evidence="1">
    <location>
        <begin position="867"/>
        <end position="908"/>
    </location>
</feature>
<feature type="coiled-coil region" evidence="1">
    <location>
        <begin position="676"/>
        <end position="745"/>
    </location>
</feature>
<dbReference type="STRING" id="8030.ENSSSAP00000076500"/>
<feature type="compositionally biased region" description="Acidic residues" evidence="2">
    <location>
        <begin position="24"/>
        <end position="39"/>
    </location>
</feature>
<feature type="compositionally biased region" description="Polar residues" evidence="2">
    <location>
        <begin position="251"/>
        <end position="271"/>
    </location>
</feature>
<evidence type="ECO:0000256" key="2">
    <source>
        <dbReference type="SAM" id="MobiDB-lite"/>
    </source>
</evidence>
<evidence type="ECO:0000313" key="3">
    <source>
        <dbReference type="Proteomes" id="UP001652741"/>
    </source>
</evidence>
<accession>A0A1S3Q2S8</accession>
<protein>
    <submittedName>
        <fullName evidence="4">Uncharacterized protein sync</fullName>
    </submittedName>
</protein>
<dbReference type="InterPro" id="IPR027702">
    <property type="entry name" value="Syncoilin"/>
</dbReference>
<feature type="compositionally biased region" description="Polar residues" evidence="2">
    <location>
        <begin position="111"/>
        <end position="131"/>
    </location>
</feature>
<feature type="coiled-coil region" evidence="1">
    <location>
        <begin position="600"/>
        <end position="634"/>
    </location>
</feature>
<dbReference type="PaxDb" id="8030-ENSSSAP00000076500"/>
<name>A0A1S3Q2S8_SALSA</name>